<sequence>MAEGGGARRGDAAAGRGENSIVIVGGANMLGWPERTVEEDTEVFMGAGAVLLQREIPDSVNIQAAEAAKISGVLVILYVGGVETPIPKELLCLVDILSLNEMELACLTGMPTETFEYISKAVRKCHEMGVKQLLVKLGEEVSALFVEGEEPIRRPIIPAAKVLGTTGAGDTFTAAYAVSHVGGKTKKEALKFAAAAASLCVQVKGAIPSMPKRDAVVELLESL</sequence>
<dbReference type="GO" id="GO:0016301">
    <property type="term" value="F:kinase activity"/>
    <property type="evidence" value="ECO:0007669"/>
    <property type="project" value="UniProtKB-KW"/>
</dbReference>
<comment type="caution">
    <text evidence="4">The sequence shown here is derived from an EMBL/GenBank/DDBJ whole genome shotgun (WGS) entry which is preliminary data.</text>
</comment>
<accession>A0AAX6FZ57</accession>
<keyword evidence="2" id="KW-0418">Kinase</keyword>
<keyword evidence="5" id="KW-1185">Reference proteome</keyword>
<dbReference type="PANTHER" id="PTHR10584:SF166">
    <property type="entry name" value="RIBOKINASE"/>
    <property type="match status" value="1"/>
</dbReference>
<dbReference type="Gene3D" id="3.40.1190.20">
    <property type="match status" value="1"/>
</dbReference>
<dbReference type="SUPFAM" id="SSF53613">
    <property type="entry name" value="Ribokinase-like"/>
    <property type="match status" value="1"/>
</dbReference>
<protein>
    <submittedName>
        <fullName evidence="4">Ribokinase isoform X1</fullName>
    </submittedName>
</protein>
<evidence type="ECO:0000313" key="4">
    <source>
        <dbReference type="EMBL" id="KAJ6821620.1"/>
    </source>
</evidence>
<dbReference type="EMBL" id="JANAVB010024996">
    <property type="protein sequence ID" value="KAJ6821620.1"/>
    <property type="molecule type" value="Genomic_DNA"/>
</dbReference>
<evidence type="ECO:0000259" key="3">
    <source>
        <dbReference type="Pfam" id="PF00294"/>
    </source>
</evidence>
<dbReference type="InterPro" id="IPR011611">
    <property type="entry name" value="PfkB_dom"/>
</dbReference>
<dbReference type="Pfam" id="PF00294">
    <property type="entry name" value="PfkB"/>
    <property type="match status" value="1"/>
</dbReference>
<organism evidence="4 5">
    <name type="scientific">Iris pallida</name>
    <name type="common">Sweet iris</name>
    <dbReference type="NCBI Taxonomy" id="29817"/>
    <lineage>
        <taxon>Eukaryota</taxon>
        <taxon>Viridiplantae</taxon>
        <taxon>Streptophyta</taxon>
        <taxon>Embryophyta</taxon>
        <taxon>Tracheophyta</taxon>
        <taxon>Spermatophyta</taxon>
        <taxon>Magnoliopsida</taxon>
        <taxon>Liliopsida</taxon>
        <taxon>Asparagales</taxon>
        <taxon>Iridaceae</taxon>
        <taxon>Iridoideae</taxon>
        <taxon>Irideae</taxon>
        <taxon>Iris</taxon>
    </lineage>
</organism>
<reference evidence="4" key="1">
    <citation type="journal article" date="2023" name="GigaByte">
        <title>Genome assembly of the bearded iris, Iris pallida Lam.</title>
        <authorList>
            <person name="Bruccoleri R.E."/>
            <person name="Oakeley E.J."/>
            <person name="Faust A.M.E."/>
            <person name="Altorfer M."/>
            <person name="Dessus-Babus S."/>
            <person name="Burckhardt D."/>
            <person name="Oertli M."/>
            <person name="Naumann U."/>
            <person name="Petersen F."/>
            <person name="Wong J."/>
        </authorList>
    </citation>
    <scope>NUCLEOTIDE SEQUENCE</scope>
    <source>
        <strain evidence="4">GSM-AAB239-AS_SAM_17_03QT</strain>
    </source>
</reference>
<feature type="domain" description="Carbohydrate kinase PfkB" evidence="3">
    <location>
        <begin position="16"/>
        <end position="212"/>
    </location>
</feature>
<keyword evidence="1" id="KW-0808">Transferase</keyword>
<name>A0AAX6FZ57_IRIPA</name>
<dbReference type="PANTHER" id="PTHR10584">
    <property type="entry name" value="SUGAR KINASE"/>
    <property type="match status" value="1"/>
</dbReference>
<evidence type="ECO:0000256" key="1">
    <source>
        <dbReference type="ARBA" id="ARBA00022679"/>
    </source>
</evidence>
<gene>
    <name evidence="4" type="ORF">M6B38_391120</name>
</gene>
<dbReference type="Proteomes" id="UP001140949">
    <property type="component" value="Unassembled WGS sequence"/>
</dbReference>
<dbReference type="InterPro" id="IPR029056">
    <property type="entry name" value="Ribokinase-like"/>
</dbReference>
<reference evidence="4" key="2">
    <citation type="submission" date="2023-04" db="EMBL/GenBank/DDBJ databases">
        <authorList>
            <person name="Bruccoleri R.E."/>
            <person name="Oakeley E.J."/>
            <person name="Faust A.-M."/>
            <person name="Dessus-Babus S."/>
            <person name="Altorfer M."/>
            <person name="Burckhardt D."/>
            <person name="Oertli M."/>
            <person name="Naumann U."/>
            <person name="Petersen F."/>
            <person name="Wong J."/>
        </authorList>
    </citation>
    <scope>NUCLEOTIDE SEQUENCE</scope>
    <source>
        <strain evidence="4">GSM-AAB239-AS_SAM_17_03QT</strain>
        <tissue evidence="4">Leaf</tissue>
    </source>
</reference>
<evidence type="ECO:0000256" key="2">
    <source>
        <dbReference type="ARBA" id="ARBA00022777"/>
    </source>
</evidence>
<evidence type="ECO:0000313" key="5">
    <source>
        <dbReference type="Proteomes" id="UP001140949"/>
    </source>
</evidence>
<dbReference type="AlphaFoldDB" id="A0AAX6FZ57"/>
<proteinExistence type="predicted"/>